<sequence length="184" mass="19301">MAEPSEVRTRNRARRVVVAIAACVALVVLGACSSVERVTNNVSKPTDVAIGQCVQVRSTDGDDSNVEATKSGCDAEGMTFIASQVVPGECGEFENYLTFPDTSDRLCLMPNFAQGECYAIPQSAGGSLVDFKEVDCNADAGPDSVVYLVETTGDGSLECAEGQVKAAYEKPEPRVFCLASLSGG</sequence>
<keyword evidence="1" id="KW-0418">Kinase</keyword>
<accession>A0A1H2JSW8</accession>
<dbReference type="EMBL" id="FNLM01000034">
    <property type="protein sequence ID" value="SDU59226.1"/>
    <property type="molecule type" value="Genomic_DNA"/>
</dbReference>
<evidence type="ECO:0000313" key="1">
    <source>
        <dbReference type="EMBL" id="SDU59226.1"/>
    </source>
</evidence>
<dbReference type="AlphaFoldDB" id="A0A1H2JSW8"/>
<proteinExistence type="predicted"/>
<dbReference type="Proteomes" id="UP000183180">
    <property type="component" value="Unassembled WGS sequence"/>
</dbReference>
<dbReference type="GO" id="GO:0004674">
    <property type="term" value="F:protein serine/threonine kinase activity"/>
    <property type="evidence" value="ECO:0007669"/>
    <property type="project" value="UniProtKB-KW"/>
</dbReference>
<name>A0A1H2JSW8_9ACTN</name>
<evidence type="ECO:0000313" key="2">
    <source>
        <dbReference type="Proteomes" id="UP000183180"/>
    </source>
</evidence>
<organism evidence="1 2">
    <name type="scientific">Gordonia westfalica</name>
    <dbReference type="NCBI Taxonomy" id="158898"/>
    <lineage>
        <taxon>Bacteria</taxon>
        <taxon>Bacillati</taxon>
        <taxon>Actinomycetota</taxon>
        <taxon>Actinomycetes</taxon>
        <taxon>Mycobacteriales</taxon>
        <taxon>Gordoniaceae</taxon>
        <taxon>Gordonia</taxon>
    </lineage>
</organism>
<gene>
    <name evidence="1" type="ORF">SAMN04488548_1342445</name>
</gene>
<dbReference type="RefSeq" id="WP_074850967.1">
    <property type="nucleotide sequence ID" value="NZ_FNLM01000034.1"/>
</dbReference>
<reference evidence="1 2" key="1">
    <citation type="submission" date="2016-10" db="EMBL/GenBank/DDBJ databases">
        <authorList>
            <person name="de Groot N.N."/>
        </authorList>
    </citation>
    <scope>NUCLEOTIDE SEQUENCE [LARGE SCALE GENOMIC DNA]</scope>
    <source>
        <strain evidence="1 2">DSM 44215</strain>
    </source>
</reference>
<dbReference type="STRING" id="158898.SAMN04488548_1342445"/>
<keyword evidence="1" id="KW-0723">Serine/threonine-protein kinase</keyword>
<dbReference type="OrthoDB" id="3635048at2"/>
<keyword evidence="1" id="KW-0808">Transferase</keyword>
<protein>
    <submittedName>
        <fullName evidence="1">Serine/threonine protein kinase</fullName>
    </submittedName>
</protein>